<evidence type="ECO:0000256" key="1">
    <source>
        <dbReference type="SAM" id="SignalP"/>
    </source>
</evidence>
<keyword evidence="3" id="KW-1185">Reference proteome</keyword>
<gene>
    <name evidence="2" type="ORF">NCTC10132_00580</name>
</gene>
<keyword evidence="1" id="KW-0732">Signal</keyword>
<proteinExistence type="predicted"/>
<dbReference type="KEGG" id="medw:NCTC10132_00580"/>
<evidence type="ECO:0000313" key="3">
    <source>
        <dbReference type="Proteomes" id="UP000257559"/>
    </source>
</evidence>
<feature type="signal peptide" evidence="1">
    <location>
        <begin position="1"/>
        <end position="27"/>
    </location>
</feature>
<protein>
    <recommendedName>
        <fullName evidence="4">Lipoprotein</fullName>
    </recommendedName>
</protein>
<name>A0A3B0QB23_9BACT</name>
<dbReference type="PROSITE" id="PS51257">
    <property type="entry name" value="PROKAR_LIPOPROTEIN"/>
    <property type="match status" value="1"/>
</dbReference>
<organism evidence="2 3">
    <name type="scientific">Mycoplasmopsis edwardii</name>
    <dbReference type="NCBI Taxonomy" id="53558"/>
    <lineage>
        <taxon>Bacteria</taxon>
        <taxon>Bacillati</taxon>
        <taxon>Mycoplasmatota</taxon>
        <taxon>Mycoplasmoidales</taxon>
        <taxon>Metamycoplasmataceae</taxon>
        <taxon>Mycoplasmopsis</taxon>
    </lineage>
</organism>
<dbReference type="Proteomes" id="UP000257559">
    <property type="component" value="Chromosome"/>
</dbReference>
<evidence type="ECO:0000313" key="2">
    <source>
        <dbReference type="EMBL" id="SYV97221.1"/>
    </source>
</evidence>
<dbReference type="AlphaFoldDB" id="A0A3B0QB23"/>
<accession>A0A3B0QB23</accession>
<sequence>MKRSVKKNIFKKINLIPFLGLTTPFLASCSYDKKVETEIQKNEVKKIEFSKVTQNKATIIIELKNNINANAEESYINVSGLIDSYDIYSNPEGINNNKIIFTVNNLQQDSRYFIKSLTINNEKVEIPNW</sequence>
<evidence type="ECO:0008006" key="4">
    <source>
        <dbReference type="Google" id="ProtNLM"/>
    </source>
</evidence>
<dbReference type="EMBL" id="LS991951">
    <property type="protein sequence ID" value="SYV97221.1"/>
    <property type="molecule type" value="Genomic_DNA"/>
</dbReference>
<feature type="chain" id="PRO_5017464959" description="Lipoprotein" evidence="1">
    <location>
        <begin position="28"/>
        <end position="129"/>
    </location>
</feature>
<reference evidence="3" key="1">
    <citation type="submission" date="2018-06" db="EMBL/GenBank/DDBJ databases">
        <authorList>
            <consortium name="Pathogen Informatics"/>
        </authorList>
    </citation>
    <scope>NUCLEOTIDE SEQUENCE [LARGE SCALE GENOMIC DNA]</scope>
    <source>
        <strain evidence="3">NCTC10132</strain>
    </source>
</reference>
<feature type="non-terminal residue" evidence="2">
    <location>
        <position position="129"/>
    </location>
</feature>